<comment type="caution">
    <text evidence="2">The sequence shown here is derived from an EMBL/GenBank/DDBJ whole genome shotgun (WGS) entry which is preliminary data.</text>
</comment>
<feature type="non-terminal residue" evidence="2">
    <location>
        <position position="1"/>
    </location>
</feature>
<gene>
    <name evidence="2" type="ORF">GMARGA_LOCUS42586</name>
</gene>
<evidence type="ECO:0000313" key="2">
    <source>
        <dbReference type="EMBL" id="CAG8853765.1"/>
    </source>
</evidence>
<reference evidence="2 3" key="1">
    <citation type="submission" date="2021-06" db="EMBL/GenBank/DDBJ databases">
        <authorList>
            <person name="Kallberg Y."/>
            <person name="Tangrot J."/>
            <person name="Rosling A."/>
        </authorList>
    </citation>
    <scope>NUCLEOTIDE SEQUENCE [LARGE SCALE GENOMIC DNA]</scope>
    <source>
        <strain evidence="2 3">120-4 pot B 10/14</strain>
    </source>
</reference>
<feature type="compositionally biased region" description="Basic and acidic residues" evidence="1">
    <location>
        <begin position="70"/>
        <end position="90"/>
    </location>
</feature>
<dbReference type="EMBL" id="CAJVQB010128998">
    <property type="protein sequence ID" value="CAG8853765.1"/>
    <property type="molecule type" value="Genomic_DNA"/>
</dbReference>
<accession>A0ABN7XG80</accession>
<organism evidence="2 3">
    <name type="scientific">Gigaspora margarita</name>
    <dbReference type="NCBI Taxonomy" id="4874"/>
    <lineage>
        <taxon>Eukaryota</taxon>
        <taxon>Fungi</taxon>
        <taxon>Fungi incertae sedis</taxon>
        <taxon>Mucoromycota</taxon>
        <taxon>Glomeromycotina</taxon>
        <taxon>Glomeromycetes</taxon>
        <taxon>Diversisporales</taxon>
        <taxon>Gigasporaceae</taxon>
        <taxon>Gigaspora</taxon>
    </lineage>
</organism>
<feature type="non-terminal residue" evidence="2">
    <location>
        <position position="132"/>
    </location>
</feature>
<feature type="region of interest" description="Disordered" evidence="1">
    <location>
        <begin position="68"/>
        <end position="90"/>
    </location>
</feature>
<evidence type="ECO:0000256" key="1">
    <source>
        <dbReference type="SAM" id="MobiDB-lite"/>
    </source>
</evidence>
<dbReference type="Proteomes" id="UP000789901">
    <property type="component" value="Unassembled WGS sequence"/>
</dbReference>
<sequence length="132" mass="15532">KNTFNEKKITLFHNKENELGETQSTKIIMIETKERRIIIEKIVKNEQKNQLAVKDWLPLQRSQLQNIQLKQREGDKAEQENDSRGKKKTEESLVELIKRNNDLGIRIAWHNINRLKSNGLKLEALSDWANSE</sequence>
<evidence type="ECO:0000313" key="3">
    <source>
        <dbReference type="Proteomes" id="UP000789901"/>
    </source>
</evidence>
<protein>
    <submittedName>
        <fullName evidence="2">18384_t:CDS:1</fullName>
    </submittedName>
</protein>
<keyword evidence="3" id="KW-1185">Reference proteome</keyword>
<proteinExistence type="predicted"/>
<name>A0ABN7XG80_GIGMA</name>